<keyword evidence="3" id="KW-0812">Transmembrane</keyword>
<dbReference type="InterPro" id="IPR007219">
    <property type="entry name" value="XnlR_reg_dom"/>
</dbReference>
<protein>
    <recommendedName>
        <fullName evidence="4">Xylanolytic transcriptional activator regulatory domain-containing protein</fullName>
    </recommendedName>
</protein>
<sequence length="764" mass="84534">MAPQLFPEGNVIKELESVVDTDAWLLQRMPGAFAEAFSEASYPIVRHRNACQIATSVLRSVRDPLTDVPHDDDFGHLLVAEDIKRMNISDDTREHSRFFGKSSGAMLVHTAIELKNEFTGGNDDDMRRRILGSIREEFWILRPWERDVDVVPKASFVFPEDGLMTALVDLYFTKVNLILPLLHRPSFERSITEGLHLQDDGFGANVLLVCAVASRFSDDPRVFLDGTDSLHSAGWKWYLQVKQIRKSLLAPPTLYDLQFYCLSVMFLQGSSAPQSCWALVGMGIRLAQDVGAHRRNNGKSTITMEEELWKRGFWVLISMDRMISSALGRPCAIQDEDFDVDFPIECDDEYWENSDPSKRFKQPPNKPSYITGFVLLIKLNQVLTIILRTVYSINKSKIKLGFVGPQWEQHIVSELDSALNHWVDAVPDHRALLSLFWMMISLIHIVDVHRRRGVIGVPQIQFAIFTAGIVLLLNIWGGKRAGLSTDPIKEMADVHKCMQALRKCEVRWHPTGRLSDIMYQLASVGELPLPDPSPPPSNKRDRDAEDSPASSSAHASDSPGFTASEPRTIAGSRRVQSHAQLHPSQVDQQTPLPLPLYSNELGRSPMDQPPLSLQVRKQSAPSQQGLMSTFWDIPINPSGGANPSTSAHSQSNPSAGGFPFSEDFYNQMGLGFDGSFVQSTTPAPTQASYVAGNAGGTVPVQPQSMVAGNGVYGGAGALNPLLDSDTVAMWSNAPTGFELDDWGTYLTNVSELTHGMYHPPAGGS</sequence>
<reference evidence="5" key="2">
    <citation type="submission" date="2021-10" db="EMBL/GenBank/DDBJ databases">
        <title>Phylogenomics reveals ancestral predisposition of the termite-cultivated fungus Termitomyces towards a domesticated lifestyle.</title>
        <authorList>
            <person name="Auxier B."/>
            <person name="Grum-Grzhimaylo A."/>
            <person name="Cardenas M.E."/>
            <person name="Lodge J.D."/>
            <person name="Laessoe T."/>
            <person name="Pedersen O."/>
            <person name="Smith M.E."/>
            <person name="Kuyper T.W."/>
            <person name="Franco-Molano E.A."/>
            <person name="Baroni T.J."/>
            <person name="Aanen D.K."/>
        </authorList>
    </citation>
    <scope>NUCLEOTIDE SEQUENCE</scope>
    <source>
        <strain evidence="5">AP01</strain>
        <tissue evidence="5">Mycelium</tissue>
    </source>
</reference>
<evidence type="ECO:0000256" key="3">
    <source>
        <dbReference type="SAM" id="Phobius"/>
    </source>
</evidence>
<evidence type="ECO:0000313" key="6">
    <source>
        <dbReference type="Proteomes" id="UP000775547"/>
    </source>
</evidence>
<dbReference type="Pfam" id="PF04082">
    <property type="entry name" value="Fungal_trans"/>
    <property type="match status" value="1"/>
</dbReference>
<organism evidence="5 6">
    <name type="scientific">Asterophora parasitica</name>
    <dbReference type="NCBI Taxonomy" id="117018"/>
    <lineage>
        <taxon>Eukaryota</taxon>
        <taxon>Fungi</taxon>
        <taxon>Dikarya</taxon>
        <taxon>Basidiomycota</taxon>
        <taxon>Agaricomycotina</taxon>
        <taxon>Agaricomycetes</taxon>
        <taxon>Agaricomycetidae</taxon>
        <taxon>Agaricales</taxon>
        <taxon>Tricholomatineae</taxon>
        <taxon>Lyophyllaceae</taxon>
        <taxon>Asterophora</taxon>
    </lineage>
</organism>
<feature type="compositionally biased region" description="Polar residues" evidence="2">
    <location>
        <begin position="639"/>
        <end position="654"/>
    </location>
</feature>
<keyword evidence="1" id="KW-0539">Nucleus</keyword>
<accession>A0A9P7KAY5</accession>
<gene>
    <name evidence="5" type="ORF">DXG03_006930</name>
</gene>
<feature type="transmembrane region" description="Helical" evidence="3">
    <location>
        <begin position="460"/>
        <end position="477"/>
    </location>
</feature>
<dbReference type="GO" id="GO:0003677">
    <property type="term" value="F:DNA binding"/>
    <property type="evidence" value="ECO:0007669"/>
    <property type="project" value="InterPro"/>
</dbReference>
<evidence type="ECO:0000259" key="4">
    <source>
        <dbReference type="SMART" id="SM00906"/>
    </source>
</evidence>
<dbReference type="OrthoDB" id="4456959at2759"/>
<name>A0A9P7KAY5_9AGAR</name>
<feature type="region of interest" description="Disordered" evidence="2">
    <location>
        <begin position="525"/>
        <end position="660"/>
    </location>
</feature>
<keyword evidence="6" id="KW-1185">Reference proteome</keyword>
<dbReference type="GO" id="GO:0006351">
    <property type="term" value="P:DNA-templated transcription"/>
    <property type="evidence" value="ECO:0007669"/>
    <property type="project" value="InterPro"/>
</dbReference>
<keyword evidence="3" id="KW-0472">Membrane</keyword>
<keyword evidence="3" id="KW-1133">Transmembrane helix</keyword>
<dbReference type="EMBL" id="JABCKV010000049">
    <property type="protein sequence ID" value="KAG5645116.1"/>
    <property type="molecule type" value="Genomic_DNA"/>
</dbReference>
<feature type="compositionally biased region" description="Low complexity" evidence="2">
    <location>
        <begin position="547"/>
        <end position="558"/>
    </location>
</feature>
<evidence type="ECO:0000256" key="1">
    <source>
        <dbReference type="ARBA" id="ARBA00023242"/>
    </source>
</evidence>
<proteinExistence type="predicted"/>
<feature type="transmembrane region" description="Helical" evidence="3">
    <location>
        <begin position="368"/>
        <end position="391"/>
    </location>
</feature>
<evidence type="ECO:0000256" key="2">
    <source>
        <dbReference type="SAM" id="MobiDB-lite"/>
    </source>
</evidence>
<dbReference type="Proteomes" id="UP000775547">
    <property type="component" value="Unassembled WGS sequence"/>
</dbReference>
<dbReference type="GO" id="GO:0008270">
    <property type="term" value="F:zinc ion binding"/>
    <property type="evidence" value="ECO:0007669"/>
    <property type="project" value="InterPro"/>
</dbReference>
<dbReference type="InterPro" id="IPR050987">
    <property type="entry name" value="AtrR-like"/>
</dbReference>
<comment type="caution">
    <text evidence="5">The sequence shown here is derived from an EMBL/GenBank/DDBJ whole genome shotgun (WGS) entry which is preliminary data.</text>
</comment>
<feature type="domain" description="Xylanolytic transcriptional activator regulatory" evidence="4">
    <location>
        <begin position="276"/>
        <end position="349"/>
    </location>
</feature>
<feature type="compositionally biased region" description="Polar residues" evidence="2">
    <location>
        <begin position="577"/>
        <end position="591"/>
    </location>
</feature>
<dbReference type="CDD" id="cd12148">
    <property type="entry name" value="fungal_TF_MHR"/>
    <property type="match status" value="1"/>
</dbReference>
<dbReference type="PANTHER" id="PTHR46910">
    <property type="entry name" value="TRANSCRIPTION FACTOR PDR1"/>
    <property type="match status" value="1"/>
</dbReference>
<feature type="compositionally biased region" description="Polar residues" evidence="2">
    <location>
        <begin position="615"/>
        <end position="627"/>
    </location>
</feature>
<evidence type="ECO:0000313" key="5">
    <source>
        <dbReference type="EMBL" id="KAG5645116.1"/>
    </source>
</evidence>
<dbReference type="AlphaFoldDB" id="A0A9P7KAY5"/>
<dbReference type="GO" id="GO:0003700">
    <property type="term" value="F:DNA-binding transcription factor activity"/>
    <property type="evidence" value="ECO:0007669"/>
    <property type="project" value="InterPro"/>
</dbReference>
<dbReference type="PANTHER" id="PTHR46910:SF38">
    <property type="entry name" value="ZN(2)-C6 FUNGAL-TYPE DOMAIN-CONTAINING PROTEIN"/>
    <property type="match status" value="1"/>
</dbReference>
<reference evidence="5" key="1">
    <citation type="submission" date="2020-07" db="EMBL/GenBank/DDBJ databases">
        <authorList>
            <person name="Nieuwenhuis M."/>
            <person name="Van De Peppel L.J.J."/>
        </authorList>
    </citation>
    <scope>NUCLEOTIDE SEQUENCE</scope>
    <source>
        <strain evidence="5">AP01</strain>
        <tissue evidence="5">Mycelium</tissue>
    </source>
</reference>
<dbReference type="SMART" id="SM00906">
    <property type="entry name" value="Fungal_trans"/>
    <property type="match status" value="1"/>
</dbReference>